<evidence type="ECO:0000256" key="2">
    <source>
        <dbReference type="SAM" id="SignalP"/>
    </source>
</evidence>
<reference evidence="3" key="1">
    <citation type="journal article" date="2013" name="Genetics">
        <title>The draft genome and transcriptome of Panagrellus redivivus are shaped by the harsh demands of a free-living lifestyle.</title>
        <authorList>
            <person name="Srinivasan J."/>
            <person name="Dillman A.R."/>
            <person name="Macchietto M.G."/>
            <person name="Heikkinen L."/>
            <person name="Lakso M."/>
            <person name="Fracchia K.M."/>
            <person name="Antoshechkin I."/>
            <person name="Mortazavi A."/>
            <person name="Wong G."/>
            <person name="Sternberg P.W."/>
        </authorList>
    </citation>
    <scope>NUCLEOTIDE SEQUENCE [LARGE SCALE GENOMIC DNA]</scope>
    <source>
        <strain evidence="3">MT8872</strain>
    </source>
</reference>
<evidence type="ECO:0000256" key="1">
    <source>
        <dbReference type="SAM" id="Phobius"/>
    </source>
</evidence>
<feature type="chain" id="PRO_5028932529" evidence="2">
    <location>
        <begin position="26"/>
        <end position="266"/>
    </location>
</feature>
<proteinExistence type="predicted"/>
<dbReference type="Proteomes" id="UP000492821">
    <property type="component" value="Unassembled WGS sequence"/>
</dbReference>
<keyword evidence="1" id="KW-0472">Membrane</keyword>
<keyword evidence="3" id="KW-1185">Reference proteome</keyword>
<name>A0A7E4VI03_PANRE</name>
<reference evidence="4" key="2">
    <citation type="submission" date="2020-10" db="UniProtKB">
        <authorList>
            <consortium name="WormBaseParasite"/>
        </authorList>
    </citation>
    <scope>IDENTIFICATION</scope>
</reference>
<dbReference type="AlphaFoldDB" id="A0A7E4VI03"/>
<dbReference type="WBParaSite" id="Pan_g20446.t1">
    <property type="protein sequence ID" value="Pan_g20446.t1"/>
    <property type="gene ID" value="Pan_g20446"/>
</dbReference>
<evidence type="ECO:0000313" key="4">
    <source>
        <dbReference type="WBParaSite" id="Pan_g20446.t1"/>
    </source>
</evidence>
<keyword evidence="2" id="KW-0732">Signal</keyword>
<feature type="transmembrane region" description="Helical" evidence="1">
    <location>
        <begin position="205"/>
        <end position="228"/>
    </location>
</feature>
<dbReference type="Gene3D" id="2.10.60.10">
    <property type="entry name" value="CD59"/>
    <property type="match status" value="1"/>
</dbReference>
<keyword evidence="1" id="KW-1133">Transmembrane helix</keyword>
<protein>
    <submittedName>
        <fullName evidence="4">Activin_recp domain-containing protein</fullName>
    </submittedName>
</protein>
<feature type="signal peptide" evidence="2">
    <location>
        <begin position="1"/>
        <end position="25"/>
    </location>
</feature>
<sequence length="266" mass="29767">MSPAMSWRSFLLGACAIAFIITVDAKPITGNETSEITPSSKTSSVFPPYLSKYGILGVNYGFDTDKKQPYIICQKYRETDCAGKNRTDCVREVKCYPNKRTEQLACMAVMSYSNIPNSPPKPYMQDCWNQGSQNGDECPKDASCSNRRLQSNSTGTLFCCCKSHMCNAVASDDAITTKEPTTPKPMMTRPPASRTGGTVIPDEDILIAVCVVAFLLLVCLFSCVYSYCKREYYTIKVDWHDNWVEYDYDTVNSNPDEQLPRIILTT</sequence>
<evidence type="ECO:0000313" key="3">
    <source>
        <dbReference type="Proteomes" id="UP000492821"/>
    </source>
</evidence>
<dbReference type="InterPro" id="IPR045860">
    <property type="entry name" value="Snake_toxin-like_sf"/>
</dbReference>
<accession>A0A7E4VI03</accession>
<organism evidence="3 4">
    <name type="scientific">Panagrellus redivivus</name>
    <name type="common">Microworm</name>
    <dbReference type="NCBI Taxonomy" id="6233"/>
    <lineage>
        <taxon>Eukaryota</taxon>
        <taxon>Metazoa</taxon>
        <taxon>Ecdysozoa</taxon>
        <taxon>Nematoda</taxon>
        <taxon>Chromadorea</taxon>
        <taxon>Rhabditida</taxon>
        <taxon>Tylenchina</taxon>
        <taxon>Panagrolaimomorpha</taxon>
        <taxon>Panagrolaimoidea</taxon>
        <taxon>Panagrolaimidae</taxon>
        <taxon>Panagrellus</taxon>
    </lineage>
</organism>
<keyword evidence="1" id="KW-0812">Transmembrane</keyword>